<dbReference type="PANTHER" id="PTHR22674:SF6">
    <property type="entry name" value="NTPASE KAP FAMILY P-LOOP DOMAIN-CONTAINING PROTEIN 1"/>
    <property type="match status" value="1"/>
</dbReference>
<protein>
    <recommendedName>
        <fullName evidence="2">KAP NTPase domain-containing protein</fullName>
    </recommendedName>
</protein>
<accession>A0ABS1C216</accession>
<dbReference type="RefSeq" id="WP_200505347.1">
    <property type="nucleotide sequence ID" value="NZ_JAEHFX010000002.1"/>
</dbReference>
<dbReference type="Pfam" id="PF07693">
    <property type="entry name" value="KAP_NTPase"/>
    <property type="match status" value="1"/>
</dbReference>
<proteinExistence type="predicted"/>
<feature type="transmembrane region" description="Helical" evidence="1">
    <location>
        <begin position="85"/>
        <end position="103"/>
    </location>
</feature>
<dbReference type="PANTHER" id="PTHR22674">
    <property type="entry name" value="NTPASE, KAP FAMILY P-LOOP DOMAIN-CONTAINING 1"/>
    <property type="match status" value="1"/>
</dbReference>
<evidence type="ECO:0000256" key="1">
    <source>
        <dbReference type="SAM" id="Phobius"/>
    </source>
</evidence>
<dbReference type="EMBL" id="JAEHFX010000002">
    <property type="protein sequence ID" value="MBK0402605.1"/>
    <property type="molecule type" value="Genomic_DNA"/>
</dbReference>
<gene>
    <name evidence="3" type="ORF">I5M27_06385</name>
</gene>
<dbReference type="Gene3D" id="3.40.50.300">
    <property type="entry name" value="P-loop containing nucleotide triphosphate hydrolases"/>
    <property type="match status" value="1"/>
</dbReference>
<feature type="transmembrane region" description="Helical" evidence="1">
    <location>
        <begin position="23"/>
        <end position="40"/>
    </location>
</feature>
<organism evidence="3 4">
    <name type="scientific">Adhaeribacter terrigena</name>
    <dbReference type="NCBI Taxonomy" id="2793070"/>
    <lineage>
        <taxon>Bacteria</taxon>
        <taxon>Pseudomonadati</taxon>
        <taxon>Bacteroidota</taxon>
        <taxon>Cytophagia</taxon>
        <taxon>Cytophagales</taxon>
        <taxon>Hymenobacteraceae</taxon>
        <taxon>Adhaeribacter</taxon>
    </lineage>
</organism>
<keyword evidence="1" id="KW-1133">Transmembrane helix</keyword>
<comment type="caution">
    <text evidence="3">The sequence shown here is derived from an EMBL/GenBank/DDBJ whole genome shotgun (WGS) entry which is preliminary data.</text>
</comment>
<dbReference type="InterPro" id="IPR011646">
    <property type="entry name" value="KAP_P-loop"/>
</dbReference>
<keyword evidence="4" id="KW-1185">Reference proteome</keyword>
<name>A0ABS1C216_9BACT</name>
<evidence type="ECO:0000313" key="4">
    <source>
        <dbReference type="Proteomes" id="UP000644147"/>
    </source>
</evidence>
<reference evidence="3 4" key="1">
    <citation type="submission" date="2020-12" db="EMBL/GenBank/DDBJ databases">
        <title>Bacterial novel species Adhaeribacter sp. BT258 isolated from soil.</title>
        <authorList>
            <person name="Jung H.-Y."/>
        </authorList>
    </citation>
    <scope>NUCLEOTIDE SEQUENCE [LARGE SCALE GENOMIC DNA]</scope>
    <source>
        <strain evidence="3 4">BT258</strain>
    </source>
</reference>
<keyword evidence="1" id="KW-0812">Transmembrane</keyword>
<feature type="transmembrane region" description="Helical" evidence="1">
    <location>
        <begin position="60"/>
        <end position="78"/>
    </location>
</feature>
<dbReference type="InterPro" id="IPR027417">
    <property type="entry name" value="P-loop_NTPase"/>
</dbReference>
<evidence type="ECO:0000313" key="3">
    <source>
        <dbReference type="EMBL" id="MBK0402605.1"/>
    </source>
</evidence>
<feature type="domain" description="KAP NTPase" evidence="2">
    <location>
        <begin position="171"/>
        <end position="442"/>
    </location>
</feature>
<dbReference type="SUPFAM" id="SSF52540">
    <property type="entry name" value="P-loop containing nucleoside triphosphate hydrolases"/>
    <property type="match status" value="1"/>
</dbReference>
<evidence type="ECO:0000259" key="2">
    <source>
        <dbReference type="Pfam" id="PF07693"/>
    </source>
</evidence>
<dbReference type="InterPro" id="IPR052754">
    <property type="entry name" value="NTPase_KAP_P-loop"/>
</dbReference>
<dbReference type="Proteomes" id="UP000644147">
    <property type="component" value="Unassembled WGS sequence"/>
</dbReference>
<keyword evidence="1" id="KW-0472">Membrane</keyword>
<sequence>MKNKTEWELSWTKFQNWLFKKDTISILVFICAIIIFNKPIEGLLTKLVVNPLLSYCDSSITNDVIFGLLILGLVFYAISKRKKIVANNNLFTLVAVSTLYLYYRTNGLIWEFKPFSILPFIYYADILLFGTGIAFIFWIRIIFKNKQDSSSEGSFFDDEPLSPKKQDELGYNEFAKTIANKIEATNLEKSFAIGINAKWGMGKTSFFNLIKNNLNSEENIIIDFNSWNSSSPKAIVQDFFDTLQEELRNYYSSLSHELIKYSDKLVALSDNTITQSVKATAGILSSDNSVVTLHNEINIKLKKIDKRIIIFIDDLDRLDKFEIIEVMRLIRNTANFYNTVFLVAYDRDYALQAISEHNAHNFQSFLEKIFQLEINLPYFEPRIFKEKLLKNLKELLPNFLHEIAESTLFNQIPGNKDDINFFNWISSMRDVTRLSNSLAVTMQGLYGEVLFKDFLYLQLLRLKFPSVFEHISKNFYSYFITEHDYKYKHFYILKSFDNRHGNNNTYHYAIDEYLNNNSESYFLSKDSINNIMALLKYLFLKQNHYWPEKEEHLSVIYPLHFRKYFAYNLDENSISEIQFTKARAFSQQVFNDLIKSYCEAGKQLELRYRLIDIKDFNSREDFETVITGIFFFANQEAKSPFNSFSKYVGYDPDDLYDKLADYSFSISKKYYNSESSSEAYKTFLLNLFDQAPFPYSFESTILGKWIKRETLELPLSQREAERILIKLFDDYCNQTEKLDSYLWSFFHDCRTFEIVDEKRVEIIPEAAKSIFKDFIIKKDIDSFLVDLIHQDRRNEGKYTLDNFVEKIWKSWDDFIEIIESKKDKDCMYIPEFLEFYKEVKKVGFGNYTNFKFNIIPIKN</sequence>
<feature type="transmembrane region" description="Helical" evidence="1">
    <location>
        <begin position="115"/>
        <end position="139"/>
    </location>
</feature>